<dbReference type="InterPro" id="IPR029058">
    <property type="entry name" value="AB_hydrolase_fold"/>
</dbReference>
<dbReference type="InterPro" id="IPR019826">
    <property type="entry name" value="Carboxylesterase_B_AS"/>
</dbReference>
<dbReference type="InterPro" id="IPR002018">
    <property type="entry name" value="CarbesteraseB"/>
</dbReference>
<dbReference type="InterPro" id="IPR019819">
    <property type="entry name" value="Carboxylesterase_B_CS"/>
</dbReference>
<keyword evidence="7" id="KW-1185">Reference proteome</keyword>
<gene>
    <name evidence="6" type="ORF">PR048_025689</name>
</gene>
<dbReference type="EMBL" id="JARBHB010000011">
    <property type="protein sequence ID" value="KAJ8872088.1"/>
    <property type="molecule type" value="Genomic_DNA"/>
</dbReference>
<dbReference type="InterPro" id="IPR050309">
    <property type="entry name" value="Type-B_Carboxylest/Lipase"/>
</dbReference>
<keyword evidence="3" id="KW-0378">Hydrolase</keyword>
<proteinExistence type="inferred from homology"/>
<dbReference type="Proteomes" id="UP001159363">
    <property type="component" value="Chromosome 10"/>
</dbReference>
<protein>
    <recommendedName>
        <fullName evidence="5">Carboxylesterase type B domain-containing protein</fullName>
    </recommendedName>
</protein>
<sequence length="947" mass="104110">MLLVQDCVSTTRSLGSQVSLEGPTVKVAQGIDHEISWFAGVLERTDGEGGTGNRQRDLLVRRCPWKDRRVSTTRSLGSQVSLEGPTVKVAQGIDHEISWFAGVLGRTDGEGGTGYPPRSRGQDGGQYFVLLLPAHTLRQGAPWQSSLRDVGRLRPGPATPRVGGSTEVVFLIRYTQTDNWPKRLRAGRRVGVSARPEALFIAPPFVPISDEGRSSYASAEGLAQVSPSPRYYYDCELLSESQCEMLQAPQQPSSWSGVRDATKLPHTCLQLPKTGSSSEDCLYINVYTPQLPSGDRNASLVPVMVHIHGGAFVTGSGNRSPGQLMNHGVVVAAFNYRLNLFGECTKGFILSFWGNLPVDLHIDLDIQLPADREKPFETTGSEMCPNSYSKRTIVSRHLAFGSPRVLPSSPQLACPPSCVFRQATSRFKAPAYRFYPRLRPRSRGNDKGDIVSPIKYVIATKPKSLNWRFMAIEGTDAPGNAGLKDQEAALRWIQKNIQHFGGNPESVTIMGESAGGASVHYHILSPVSKGLFHKAISESGSALASFAFVQNKNTQKSAFQLSSLVGRPANTTTHLIAQLREASATQLIEALANVTALPGSERPFAPCVEFPREGEEHFLLHSPQRLLREGEFASVPYIAGSTKHEAASTYTSSVMASESFWKSVNAKLEKYLVPYDLGLARGSSKSKEVEQKVKNFYFGGEVPSNKTRAQWVNLETDLRYALGVVTAVHAHAKHSTSKTYNYQLSFPPATHAMEWLYVVYGGSVQGQTSRAANLARSLGQLWTSFAKTGEPTAKGEVTWKPVSKGSYPYLDINPPNTLKTDVDKDRMNFWFDIYEKYYNVTASPIHRSVCLLKFTCSCVLAKASHRQSVFNNKSVSFTNIGFHSSCIVRWNERQCQGDMFTSLGRYSLSAGVDRSLVRDLGHPDGYQLACGGEEKLTPSPLHTHQKY</sequence>
<evidence type="ECO:0000256" key="1">
    <source>
        <dbReference type="ARBA" id="ARBA00005964"/>
    </source>
</evidence>
<evidence type="ECO:0000259" key="5">
    <source>
        <dbReference type="Pfam" id="PF00135"/>
    </source>
</evidence>
<keyword evidence="2" id="KW-0719">Serine esterase</keyword>
<dbReference type="Pfam" id="PF00135">
    <property type="entry name" value="COesterase"/>
    <property type="match status" value="2"/>
</dbReference>
<dbReference type="PROSITE" id="PS00941">
    <property type="entry name" value="CARBOXYLESTERASE_B_2"/>
    <property type="match status" value="1"/>
</dbReference>
<dbReference type="SUPFAM" id="SSF53474">
    <property type="entry name" value="alpha/beta-Hydrolases"/>
    <property type="match status" value="2"/>
</dbReference>
<comment type="caution">
    <text evidence="6">The sequence shown here is derived from an EMBL/GenBank/DDBJ whole genome shotgun (WGS) entry which is preliminary data.</text>
</comment>
<accession>A0ABQ9GJ84</accession>
<name>A0ABQ9GJ84_9NEOP</name>
<dbReference type="PANTHER" id="PTHR11559">
    <property type="entry name" value="CARBOXYLESTERASE"/>
    <property type="match status" value="1"/>
</dbReference>
<evidence type="ECO:0000313" key="6">
    <source>
        <dbReference type="EMBL" id="KAJ8872088.1"/>
    </source>
</evidence>
<feature type="domain" description="Carboxylesterase type B" evidence="5">
    <location>
        <begin position="247"/>
        <end position="342"/>
    </location>
</feature>
<evidence type="ECO:0000256" key="3">
    <source>
        <dbReference type="ARBA" id="ARBA00022801"/>
    </source>
</evidence>
<dbReference type="PROSITE" id="PS00122">
    <property type="entry name" value="CARBOXYLESTERASE_B_1"/>
    <property type="match status" value="1"/>
</dbReference>
<comment type="similarity">
    <text evidence="1">Belongs to the type-B carboxylesterase/lipase family.</text>
</comment>
<feature type="domain" description="Carboxylesterase type B" evidence="5">
    <location>
        <begin position="469"/>
        <end position="830"/>
    </location>
</feature>
<evidence type="ECO:0000256" key="4">
    <source>
        <dbReference type="ARBA" id="ARBA00023180"/>
    </source>
</evidence>
<evidence type="ECO:0000256" key="2">
    <source>
        <dbReference type="ARBA" id="ARBA00022487"/>
    </source>
</evidence>
<keyword evidence="4" id="KW-0325">Glycoprotein</keyword>
<reference evidence="6 7" key="1">
    <citation type="submission" date="2023-02" db="EMBL/GenBank/DDBJ databases">
        <title>LHISI_Scaffold_Assembly.</title>
        <authorList>
            <person name="Stuart O.P."/>
            <person name="Cleave R."/>
            <person name="Magrath M.J.L."/>
            <person name="Mikheyev A.S."/>
        </authorList>
    </citation>
    <scope>NUCLEOTIDE SEQUENCE [LARGE SCALE GENOMIC DNA]</scope>
    <source>
        <strain evidence="6">Daus_M_001</strain>
        <tissue evidence="6">Leg muscle</tissue>
    </source>
</reference>
<organism evidence="6 7">
    <name type="scientific">Dryococelus australis</name>
    <dbReference type="NCBI Taxonomy" id="614101"/>
    <lineage>
        <taxon>Eukaryota</taxon>
        <taxon>Metazoa</taxon>
        <taxon>Ecdysozoa</taxon>
        <taxon>Arthropoda</taxon>
        <taxon>Hexapoda</taxon>
        <taxon>Insecta</taxon>
        <taxon>Pterygota</taxon>
        <taxon>Neoptera</taxon>
        <taxon>Polyneoptera</taxon>
        <taxon>Phasmatodea</taxon>
        <taxon>Verophasmatodea</taxon>
        <taxon>Anareolatae</taxon>
        <taxon>Phasmatidae</taxon>
        <taxon>Eurycanthinae</taxon>
        <taxon>Dryococelus</taxon>
    </lineage>
</organism>
<dbReference type="Gene3D" id="3.40.50.1820">
    <property type="entry name" value="alpha/beta hydrolase"/>
    <property type="match status" value="1"/>
</dbReference>
<evidence type="ECO:0000313" key="7">
    <source>
        <dbReference type="Proteomes" id="UP001159363"/>
    </source>
</evidence>